<dbReference type="KEGG" id="eaz:JHT90_12870"/>
<feature type="transmembrane region" description="Helical" evidence="1">
    <location>
        <begin position="122"/>
        <end position="145"/>
    </location>
</feature>
<name>A0A974NEQ9_9GAMM</name>
<feature type="transmembrane region" description="Helical" evidence="1">
    <location>
        <begin position="12"/>
        <end position="31"/>
    </location>
</feature>
<dbReference type="RefSeq" id="WP_201091661.1">
    <property type="nucleotide sequence ID" value="NZ_CP067393.1"/>
</dbReference>
<feature type="domain" description="VTT" evidence="2">
    <location>
        <begin position="22"/>
        <end position="138"/>
    </location>
</feature>
<feature type="transmembrane region" description="Helical" evidence="1">
    <location>
        <begin position="157"/>
        <end position="176"/>
    </location>
</feature>
<feature type="transmembrane region" description="Helical" evidence="1">
    <location>
        <begin position="43"/>
        <end position="61"/>
    </location>
</feature>
<dbReference type="Pfam" id="PF09335">
    <property type="entry name" value="VTT_dom"/>
    <property type="match status" value="1"/>
</dbReference>
<gene>
    <name evidence="3" type="ORF">JHT90_12870</name>
</gene>
<dbReference type="AlphaFoldDB" id="A0A974NEQ9"/>
<keyword evidence="1" id="KW-1133">Transmembrane helix</keyword>
<evidence type="ECO:0000259" key="2">
    <source>
        <dbReference type="Pfam" id="PF09335"/>
    </source>
</evidence>
<evidence type="ECO:0000313" key="4">
    <source>
        <dbReference type="Proteomes" id="UP000595278"/>
    </source>
</evidence>
<dbReference type="InterPro" id="IPR032816">
    <property type="entry name" value="VTT_dom"/>
</dbReference>
<proteinExistence type="predicted"/>
<organism evidence="3 4">
    <name type="scientific">Entomomonas asaccharolytica</name>
    <dbReference type="NCBI Taxonomy" id="2785331"/>
    <lineage>
        <taxon>Bacteria</taxon>
        <taxon>Pseudomonadati</taxon>
        <taxon>Pseudomonadota</taxon>
        <taxon>Gammaproteobacteria</taxon>
        <taxon>Pseudomonadales</taxon>
        <taxon>Pseudomonadaceae</taxon>
        <taxon>Entomomonas</taxon>
    </lineage>
</organism>
<keyword evidence="1" id="KW-0812">Transmembrane</keyword>
<protein>
    <submittedName>
        <fullName evidence="3">DedA family protein</fullName>
    </submittedName>
</protein>
<dbReference type="Proteomes" id="UP000595278">
    <property type="component" value="Chromosome"/>
</dbReference>
<dbReference type="EMBL" id="CP067393">
    <property type="protein sequence ID" value="QQP85261.1"/>
    <property type="molecule type" value="Genomic_DNA"/>
</dbReference>
<dbReference type="InterPro" id="IPR051311">
    <property type="entry name" value="DedA_domain"/>
</dbReference>
<evidence type="ECO:0000313" key="3">
    <source>
        <dbReference type="EMBL" id="QQP85261.1"/>
    </source>
</evidence>
<dbReference type="PANTHER" id="PTHR42709">
    <property type="entry name" value="ALKALINE PHOSPHATASE LIKE PROTEIN"/>
    <property type="match status" value="1"/>
</dbReference>
<dbReference type="PANTHER" id="PTHR42709:SF2">
    <property type="entry name" value="INNER MEMBRANE PROTEIN YOHD"/>
    <property type="match status" value="1"/>
</dbReference>
<reference evidence="3 4" key="1">
    <citation type="submission" date="2021-01" db="EMBL/GenBank/DDBJ databases">
        <title>Entomomonas sp. F2A isolated from a house cricket (Acheta domesticus).</title>
        <authorList>
            <person name="Spergser J."/>
            <person name="Busse H.-J."/>
        </authorList>
    </citation>
    <scope>NUCLEOTIDE SEQUENCE [LARGE SCALE GENOMIC DNA]</scope>
    <source>
        <strain evidence="3 4">F2A</strain>
    </source>
</reference>
<accession>A0A974NEQ9</accession>
<keyword evidence="4" id="KW-1185">Reference proteome</keyword>
<evidence type="ECO:0000256" key="1">
    <source>
        <dbReference type="SAM" id="Phobius"/>
    </source>
</evidence>
<sequence length="183" mass="20979">MMEQLLNDYGYVALFIGTFLEGETILVLAGIAAAHEFLDLKTVIIVAFIGSYCGDQLWYFLGRYYGIALLQKRPKWQKSADKALIYFRKNPDLWVLTFRFMYGLRTIMPVAIGISGYSPKRYIILNGIGAIIWAIVLGSTSYYFGTIVLSYLKDYELIFLGGIVVLALFLWIRRFIKNRKSPQ</sequence>
<keyword evidence="1" id="KW-0472">Membrane</keyword>
<dbReference type="GO" id="GO:0005886">
    <property type="term" value="C:plasma membrane"/>
    <property type="evidence" value="ECO:0007669"/>
    <property type="project" value="TreeGrafter"/>
</dbReference>